<dbReference type="SUPFAM" id="SSF48403">
    <property type="entry name" value="Ankyrin repeat"/>
    <property type="match status" value="2"/>
</dbReference>
<evidence type="ECO:0000259" key="3">
    <source>
        <dbReference type="Pfam" id="PF22939"/>
    </source>
</evidence>
<evidence type="ECO:0000259" key="4">
    <source>
        <dbReference type="Pfam" id="PF24883"/>
    </source>
</evidence>
<feature type="repeat" description="ANK" evidence="2">
    <location>
        <begin position="551"/>
        <end position="574"/>
    </location>
</feature>
<feature type="domain" description="Nephrocystin 3-like N-terminal" evidence="4">
    <location>
        <begin position="43"/>
        <end position="142"/>
    </location>
</feature>
<organism evidence="5 6">
    <name type="scientific">Tuber borchii</name>
    <name type="common">White truffle</name>
    <dbReference type="NCBI Taxonomy" id="42251"/>
    <lineage>
        <taxon>Eukaryota</taxon>
        <taxon>Fungi</taxon>
        <taxon>Dikarya</taxon>
        <taxon>Ascomycota</taxon>
        <taxon>Pezizomycotina</taxon>
        <taxon>Pezizomycetes</taxon>
        <taxon>Pezizales</taxon>
        <taxon>Tuberaceae</taxon>
        <taxon>Tuber</taxon>
    </lineage>
</organism>
<accession>A0A2T7A8Y2</accession>
<evidence type="ECO:0000313" key="6">
    <source>
        <dbReference type="Proteomes" id="UP000244722"/>
    </source>
</evidence>
<feature type="domain" description="GPI inositol-deacylase winged helix" evidence="3">
    <location>
        <begin position="1075"/>
        <end position="1147"/>
    </location>
</feature>
<dbReference type="PRINTS" id="PR01415">
    <property type="entry name" value="ANKYRIN"/>
</dbReference>
<feature type="domain" description="Nephrocystin 3-like N-terminal" evidence="4">
    <location>
        <begin position="789"/>
        <end position="957"/>
    </location>
</feature>
<comment type="caution">
    <text evidence="5">The sequence shown here is derived from an EMBL/GenBank/DDBJ whole genome shotgun (WGS) entry which is preliminary data.</text>
</comment>
<dbReference type="Gene3D" id="1.25.40.20">
    <property type="entry name" value="Ankyrin repeat-containing domain"/>
    <property type="match status" value="3"/>
</dbReference>
<dbReference type="Proteomes" id="UP000244722">
    <property type="component" value="Unassembled WGS sequence"/>
</dbReference>
<dbReference type="Pfam" id="PF24883">
    <property type="entry name" value="NPHP3_N"/>
    <property type="match status" value="2"/>
</dbReference>
<keyword evidence="6" id="KW-1185">Reference proteome</keyword>
<sequence>MLAKGVAAEFLGGPDSYNGVKAVFNFIPPELPTDENSVDEDRLSQLTLAKVASDLLYSILQQDGSLFDACKAELCKQGNRFFTNPSSLWKVLRKTIQDCQTDPVYILIDGVDGLGGSSHEELIRRILGLMEIRTVKIFLSSRDVPYISNNLPHSLHEYKKINLDTNSFVKADVETFIKCKVNAWGWDMELRERAMACLLAKSDGIFLWASLAVKSLSYFHLGLDFDESLRKLPVRLTDVYRTMLHKLFLQGGPQKVLHMIQSVALALRPLTFGELGYILACIEGKGSGGEEKQLCYRVASSEIRPRSEKEIRMYVQSSMGFLRATDTTVSVVHYTAVEYLFDENRKDNLPVLSKSQADLTISWECFRYLHHAFGDPERFLKGAVSRHYNGSQDRSLGQYSQEETLRETPWEMARKNPLGTLTKWPYLRYAAESWFIHARQSIEVSKNKFCDDSTHDWFQHQFFETNDIVRKPWIALCGDPRMEILAGEQTPLHIAVCLGLVPLVEKALSESTKGTNSNCSPLHLAAKFISGAYKILIDRSEPSLLTVPDHDGNTPLHEAAISGHSSMFKALVKKLARHKTYCAEINKKNHFGNTPLHLAFQFDHLEIVELLAKGGADATIKNYAQMTPSELGAKLERGDSLDVLKRDESYWGGRSWRGGVPTGSQASITQNSTGLIITQDVHPQRVDVAMTPLPISTPNFHQPNPETHPIIPYDMTAGEEVSRSHSNDAINPPNIAHYSKNTNYFDNDIGQKLKIGVTAERFEILAWLSPLEPRIKHQELRVRRADNIGEWLLRTDEFQRWCGGAEQDGSEHATLFCCGGPAAGKTYFSSLVVDWLCDKAKEQNIAVAYFYVDFTARGEQFPAHILSSLLKQIVGGLDRIPDVISRTFQIHKKEIGGRGMRVPKILKMLQDVTSLQPTFICVDAVDEFMERQRLEILDSLRLILEKSPNTRTFLTGRGHIQGEIDRHLGTRAATLSIKPNNDDIVGYIRMRLRKDTSLSAMDSGLEEEIIKSIAENIPETFLPISLTMDAILSEETAYERRQRLMIVAESLHSKDVYDATLAQIKEQGEERTWLGMAALMWTSHSERPLYFDELSHALAVEIGSRDLNPERIPSLETLLSICSGLIAIDRQTSAVRLIHPTLWEYLHARPELFGPAHSIMAETCLTYLNFRAIKDISPTLSAPPHSTPFLNYSSLYWGVHARRDTSKEVLSLALQLFSQVDNHISTRLLLADLISRTGRRSRDIPIDDPLTGFTRLHCASVFGITAVATALIDQPNCDLNGRDFLGITPLIWAAICGQEEVAKLLLERPTVNPDKPDGYFRRTALSWAAKKGHEGIVRLLLGWATAKPDGTDGWWGKTPSVLNKVRGRRYVNPNWQDKYGQAPILLAAEEGHGGIVQLLLGRKDIKSDKPDSDGQTPLSCASKNGHEGVVKILLGQKDVSPSQLDGTPLLGC</sequence>
<dbReference type="InterPro" id="IPR056884">
    <property type="entry name" value="NPHP3-like_N"/>
</dbReference>
<dbReference type="PANTHER" id="PTHR10039:SF15">
    <property type="entry name" value="NACHT DOMAIN-CONTAINING PROTEIN"/>
    <property type="match status" value="1"/>
</dbReference>
<protein>
    <recommendedName>
        <fullName evidence="7">NACHT domain-containing protein</fullName>
    </recommendedName>
</protein>
<keyword evidence="1" id="KW-0677">Repeat</keyword>
<dbReference type="SMART" id="SM00248">
    <property type="entry name" value="ANK"/>
    <property type="match status" value="8"/>
</dbReference>
<reference evidence="5 6" key="1">
    <citation type="submission" date="2017-04" db="EMBL/GenBank/DDBJ databases">
        <title>Draft genome sequence of Tuber borchii Vittad., a whitish edible truffle.</title>
        <authorList>
            <consortium name="DOE Joint Genome Institute"/>
            <person name="Murat C."/>
            <person name="Kuo A."/>
            <person name="Barry K.W."/>
            <person name="Clum A."/>
            <person name="Dockter R.B."/>
            <person name="Fauchery L."/>
            <person name="Iotti M."/>
            <person name="Kohler A."/>
            <person name="Labutti K."/>
            <person name="Lindquist E.A."/>
            <person name="Lipzen A."/>
            <person name="Ohm R.A."/>
            <person name="Wang M."/>
            <person name="Grigoriev I.V."/>
            <person name="Zambonelli A."/>
            <person name="Martin F.M."/>
        </authorList>
    </citation>
    <scope>NUCLEOTIDE SEQUENCE [LARGE SCALE GENOMIC DNA]</scope>
    <source>
        <strain evidence="5 6">Tbo3840</strain>
    </source>
</reference>
<feature type="repeat" description="ANK" evidence="2">
    <location>
        <begin position="1413"/>
        <end position="1434"/>
    </location>
</feature>
<dbReference type="InterPro" id="IPR054471">
    <property type="entry name" value="GPIID_WHD"/>
</dbReference>
<dbReference type="PROSITE" id="PS50297">
    <property type="entry name" value="ANK_REP_REGION"/>
    <property type="match status" value="3"/>
</dbReference>
<dbReference type="OrthoDB" id="20872at2759"/>
<gene>
    <name evidence="5" type="ORF">B9Z19DRAFT_1037785</name>
</gene>
<evidence type="ECO:0008006" key="7">
    <source>
        <dbReference type="Google" id="ProtNLM"/>
    </source>
</evidence>
<name>A0A2T7A8Y2_TUBBO</name>
<dbReference type="EMBL" id="NESQ01000003">
    <property type="protein sequence ID" value="PUU84196.1"/>
    <property type="molecule type" value="Genomic_DNA"/>
</dbReference>
<dbReference type="Pfam" id="PF22939">
    <property type="entry name" value="WHD_GPIID"/>
    <property type="match status" value="1"/>
</dbReference>
<evidence type="ECO:0000256" key="2">
    <source>
        <dbReference type="PROSITE-ProRule" id="PRU00023"/>
    </source>
</evidence>
<feature type="repeat" description="ANK" evidence="2">
    <location>
        <begin position="591"/>
        <end position="623"/>
    </location>
</feature>
<dbReference type="PANTHER" id="PTHR10039">
    <property type="entry name" value="AMELOGENIN"/>
    <property type="match status" value="1"/>
</dbReference>
<dbReference type="STRING" id="42251.A0A2T7A8Y2"/>
<dbReference type="InterPro" id="IPR036770">
    <property type="entry name" value="Ankyrin_rpt-contain_sf"/>
</dbReference>
<dbReference type="InterPro" id="IPR002110">
    <property type="entry name" value="Ankyrin_rpt"/>
</dbReference>
<dbReference type="InterPro" id="IPR027417">
    <property type="entry name" value="P-loop_NTPase"/>
</dbReference>
<proteinExistence type="predicted"/>
<evidence type="ECO:0000256" key="1">
    <source>
        <dbReference type="ARBA" id="ARBA00022737"/>
    </source>
</evidence>
<evidence type="ECO:0000313" key="5">
    <source>
        <dbReference type="EMBL" id="PUU84196.1"/>
    </source>
</evidence>
<keyword evidence="2" id="KW-0040">ANK repeat</keyword>
<dbReference type="Gene3D" id="3.40.50.300">
    <property type="entry name" value="P-loop containing nucleotide triphosphate hydrolases"/>
    <property type="match status" value="1"/>
</dbReference>
<dbReference type="Pfam" id="PF12796">
    <property type="entry name" value="Ank_2"/>
    <property type="match status" value="3"/>
</dbReference>
<dbReference type="PROSITE" id="PS50088">
    <property type="entry name" value="ANK_REPEAT"/>
    <property type="match status" value="3"/>
</dbReference>